<feature type="compositionally biased region" description="Acidic residues" evidence="1">
    <location>
        <begin position="8"/>
        <end position="25"/>
    </location>
</feature>
<feature type="compositionally biased region" description="Low complexity" evidence="1">
    <location>
        <begin position="35"/>
        <end position="45"/>
    </location>
</feature>
<evidence type="ECO:0000313" key="2">
    <source>
        <dbReference type="EMBL" id="CAH2008614.1"/>
    </source>
</evidence>
<name>A0A9P0M3X2_ACAOB</name>
<feature type="region of interest" description="Disordered" evidence="1">
    <location>
        <begin position="1"/>
        <end position="54"/>
    </location>
</feature>
<comment type="caution">
    <text evidence="2">The sequence shown here is derived from an EMBL/GenBank/DDBJ whole genome shotgun (WGS) entry which is preliminary data.</text>
</comment>
<gene>
    <name evidence="2" type="ORF">ACAOBT_LOCUS30355</name>
</gene>
<reference evidence="2" key="1">
    <citation type="submission" date="2022-03" db="EMBL/GenBank/DDBJ databases">
        <authorList>
            <person name="Sayadi A."/>
        </authorList>
    </citation>
    <scope>NUCLEOTIDE SEQUENCE</scope>
</reference>
<dbReference type="Proteomes" id="UP001152888">
    <property type="component" value="Unassembled WGS sequence"/>
</dbReference>
<dbReference type="AlphaFoldDB" id="A0A9P0M3X2"/>
<dbReference type="EMBL" id="CAKOFQ010007822">
    <property type="protein sequence ID" value="CAH2008614.1"/>
    <property type="molecule type" value="Genomic_DNA"/>
</dbReference>
<evidence type="ECO:0000313" key="3">
    <source>
        <dbReference type="Proteomes" id="UP001152888"/>
    </source>
</evidence>
<protein>
    <submittedName>
        <fullName evidence="2">Uncharacterized protein</fullName>
    </submittedName>
</protein>
<sequence>MGSNEQETSNDNESTIDAECNENDTEITNHNLSNPATPSTSTASSTRRKRQANEEIAKTISLIGKKLEKPDDEYDAIGKNVAPKLRNMTATQQGIAEKLISESVESAV</sequence>
<organism evidence="2 3">
    <name type="scientific">Acanthoscelides obtectus</name>
    <name type="common">Bean weevil</name>
    <name type="synonym">Bruchus obtectus</name>
    <dbReference type="NCBI Taxonomy" id="200917"/>
    <lineage>
        <taxon>Eukaryota</taxon>
        <taxon>Metazoa</taxon>
        <taxon>Ecdysozoa</taxon>
        <taxon>Arthropoda</taxon>
        <taxon>Hexapoda</taxon>
        <taxon>Insecta</taxon>
        <taxon>Pterygota</taxon>
        <taxon>Neoptera</taxon>
        <taxon>Endopterygota</taxon>
        <taxon>Coleoptera</taxon>
        <taxon>Polyphaga</taxon>
        <taxon>Cucujiformia</taxon>
        <taxon>Chrysomeloidea</taxon>
        <taxon>Chrysomelidae</taxon>
        <taxon>Bruchinae</taxon>
        <taxon>Bruchini</taxon>
        <taxon>Acanthoscelides</taxon>
    </lineage>
</organism>
<evidence type="ECO:0000256" key="1">
    <source>
        <dbReference type="SAM" id="MobiDB-lite"/>
    </source>
</evidence>
<dbReference type="OrthoDB" id="6152242at2759"/>
<keyword evidence="3" id="KW-1185">Reference proteome</keyword>
<proteinExistence type="predicted"/>
<accession>A0A9P0M3X2</accession>